<feature type="binding site" evidence="13">
    <location>
        <position position="353"/>
    </location>
    <ligand>
        <name>4-amino-2-methyl-5-(diphosphooxymethyl)pyrimidine</name>
        <dbReference type="ChEBI" id="CHEBI:57841"/>
    </ligand>
</feature>
<keyword evidence="17" id="KW-1185">Reference proteome</keyword>
<dbReference type="NCBIfam" id="TIGR00097">
    <property type="entry name" value="HMP-P_kinase"/>
    <property type="match status" value="1"/>
</dbReference>
<dbReference type="RefSeq" id="WP_206574411.1">
    <property type="nucleotide sequence ID" value="NZ_JAFKCV010000007.1"/>
</dbReference>
<feature type="binding site" evidence="13">
    <location>
        <position position="354"/>
    </location>
    <ligand>
        <name>Mg(2+)</name>
        <dbReference type="ChEBI" id="CHEBI:18420"/>
    </ligand>
</feature>
<dbReference type="GO" id="GO:0009229">
    <property type="term" value="P:thiamine diphosphate biosynthetic process"/>
    <property type="evidence" value="ECO:0007669"/>
    <property type="project" value="UniProtKB-UniRule"/>
</dbReference>
<keyword evidence="6" id="KW-0067">ATP-binding</keyword>
<evidence type="ECO:0000259" key="14">
    <source>
        <dbReference type="Pfam" id="PF02581"/>
    </source>
</evidence>
<keyword evidence="4" id="KW-0547">Nucleotide-binding</keyword>
<comment type="catalytic activity">
    <reaction evidence="12 13">
        <text>2-[(2R,5Z)-2-carboxy-4-methylthiazol-5(2H)-ylidene]ethyl phosphate + 4-amino-2-methyl-5-(diphosphooxymethyl)pyrimidine + 2 H(+) = thiamine phosphate + CO2 + diphosphate</text>
        <dbReference type="Rhea" id="RHEA:47844"/>
        <dbReference type="ChEBI" id="CHEBI:15378"/>
        <dbReference type="ChEBI" id="CHEBI:16526"/>
        <dbReference type="ChEBI" id="CHEBI:33019"/>
        <dbReference type="ChEBI" id="CHEBI:37575"/>
        <dbReference type="ChEBI" id="CHEBI:57841"/>
        <dbReference type="ChEBI" id="CHEBI:62899"/>
        <dbReference type="EC" id="2.5.1.3"/>
    </reaction>
</comment>
<feature type="binding site" evidence="13">
    <location>
        <position position="392"/>
    </location>
    <ligand>
        <name>4-amino-2-methyl-5-(diphosphooxymethyl)pyrimidine</name>
        <dbReference type="ChEBI" id="CHEBI:57841"/>
    </ligand>
</feature>
<keyword evidence="7 13" id="KW-0460">Magnesium</keyword>
<evidence type="ECO:0000256" key="4">
    <source>
        <dbReference type="ARBA" id="ARBA00022741"/>
    </source>
</evidence>
<evidence type="ECO:0000256" key="8">
    <source>
        <dbReference type="ARBA" id="ARBA00022977"/>
    </source>
</evidence>
<evidence type="ECO:0000256" key="11">
    <source>
        <dbReference type="ARBA" id="ARBA00047851"/>
    </source>
</evidence>
<comment type="caution">
    <text evidence="16">The sequence shown here is derived from an EMBL/GenBank/DDBJ whole genome shotgun (WGS) entry which is preliminary data.</text>
</comment>
<evidence type="ECO:0000256" key="7">
    <source>
        <dbReference type="ARBA" id="ARBA00022842"/>
    </source>
</evidence>
<dbReference type="EMBL" id="JAFKCV010000007">
    <property type="protein sequence ID" value="MBN7826298.1"/>
    <property type="molecule type" value="Genomic_DNA"/>
</dbReference>
<dbReference type="Gene3D" id="3.40.1190.20">
    <property type="match status" value="1"/>
</dbReference>
<evidence type="ECO:0000313" key="17">
    <source>
        <dbReference type="Proteomes" id="UP000664654"/>
    </source>
</evidence>
<dbReference type="CDD" id="cd01169">
    <property type="entry name" value="HMPP_kinase"/>
    <property type="match status" value="1"/>
</dbReference>
<feature type="binding site" evidence="13">
    <location>
        <position position="373"/>
    </location>
    <ligand>
        <name>Mg(2+)</name>
        <dbReference type="ChEBI" id="CHEBI:18420"/>
    </ligand>
</feature>
<dbReference type="GO" id="GO:0008972">
    <property type="term" value="F:phosphomethylpyrimidine kinase activity"/>
    <property type="evidence" value="ECO:0007669"/>
    <property type="project" value="InterPro"/>
</dbReference>
<dbReference type="GO" id="GO:0005829">
    <property type="term" value="C:cytosol"/>
    <property type="evidence" value="ECO:0007669"/>
    <property type="project" value="TreeGrafter"/>
</dbReference>
<feature type="binding site" evidence="13">
    <location>
        <begin position="470"/>
        <end position="471"/>
    </location>
    <ligand>
        <name>2-[(2R,5Z)-2-carboxy-4-methylthiazol-5(2H)-ylidene]ethyl phosphate</name>
        <dbReference type="ChEBI" id="CHEBI:62899"/>
    </ligand>
</feature>
<dbReference type="SUPFAM" id="SSF53613">
    <property type="entry name" value="Ribokinase-like"/>
    <property type="match status" value="1"/>
</dbReference>
<dbReference type="AlphaFoldDB" id="A0A939DPI1"/>
<evidence type="ECO:0000256" key="10">
    <source>
        <dbReference type="ARBA" id="ARBA00047334"/>
    </source>
</evidence>
<dbReference type="Proteomes" id="UP000664654">
    <property type="component" value="Unassembled WGS sequence"/>
</dbReference>
<feature type="binding site" evidence="13">
    <location>
        <position position="421"/>
    </location>
    <ligand>
        <name>4-amino-2-methyl-5-(diphosphooxymethyl)pyrimidine</name>
        <dbReference type="ChEBI" id="CHEBI:57841"/>
    </ligand>
</feature>
<keyword evidence="2 13" id="KW-0808">Transferase</keyword>
<comment type="catalytic activity">
    <reaction evidence="11 13">
        <text>2-(2-carboxy-4-methylthiazol-5-yl)ethyl phosphate + 4-amino-2-methyl-5-(diphosphooxymethyl)pyrimidine + 2 H(+) = thiamine phosphate + CO2 + diphosphate</text>
        <dbReference type="Rhea" id="RHEA:47848"/>
        <dbReference type="ChEBI" id="CHEBI:15378"/>
        <dbReference type="ChEBI" id="CHEBI:16526"/>
        <dbReference type="ChEBI" id="CHEBI:33019"/>
        <dbReference type="ChEBI" id="CHEBI:37575"/>
        <dbReference type="ChEBI" id="CHEBI:57841"/>
        <dbReference type="ChEBI" id="CHEBI:62890"/>
        <dbReference type="EC" id="2.5.1.3"/>
    </reaction>
</comment>
<dbReference type="GO" id="GO:0005524">
    <property type="term" value="F:ATP binding"/>
    <property type="evidence" value="ECO:0007669"/>
    <property type="project" value="UniProtKB-KW"/>
</dbReference>
<evidence type="ECO:0000256" key="1">
    <source>
        <dbReference type="ARBA" id="ARBA00005165"/>
    </source>
</evidence>
<organism evidence="16 17">
    <name type="scientific">Bowmanella dokdonensis</name>
    <dbReference type="NCBI Taxonomy" id="751969"/>
    <lineage>
        <taxon>Bacteria</taxon>
        <taxon>Pseudomonadati</taxon>
        <taxon>Pseudomonadota</taxon>
        <taxon>Gammaproteobacteria</taxon>
        <taxon>Alteromonadales</taxon>
        <taxon>Alteromonadaceae</taxon>
        <taxon>Bowmanella</taxon>
    </lineage>
</organism>
<evidence type="ECO:0000256" key="6">
    <source>
        <dbReference type="ARBA" id="ARBA00022840"/>
    </source>
</evidence>
<dbReference type="InterPro" id="IPR034291">
    <property type="entry name" value="TMP_synthase"/>
</dbReference>
<keyword evidence="5" id="KW-0418">Kinase</keyword>
<feature type="binding site" evidence="13">
    <location>
        <begin position="418"/>
        <end position="420"/>
    </location>
    <ligand>
        <name>2-[(2R,5Z)-2-carboxy-4-methylthiazol-5(2H)-ylidene]ethyl phosphate</name>
        <dbReference type="ChEBI" id="CHEBI:62899"/>
    </ligand>
</feature>
<feature type="binding site" evidence="13">
    <location>
        <position position="450"/>
    </location>
    <ligand>
        <name>2-[(2R,5Z)-2-carboxy-4-methylthiazol-5(2H)-ylidene]ethyl phosphate</name>
        <dbReference type="ChEBI" id="CHEBI:62899"/>
    </ligand>
</feature>
<gene>
    <name evidence="13 16" type="primary">thiE</name>
    <name evidence="16" type="ORF">J0A66_13765</name>
</gene>
<protein>
    <recommendedName>
        <fullName evidence="13">Thiamine-phosphate synthase</fullName>
        <shortName evidence="13">TP synthase</shortName>
        <shortName evidence="13">TPS</shortName>
        <ecNumber evidence="13">2.5.1.3</ecNumber>
    </recommendedName>
    <alternativeName>
        <fullName evidence="13">Thiamine-phosphate pyrophosphorylase</fullName>
        <shortName evidence="13">TMP pyrophosphorylase</shortName>
        <shortName evidence="13">TMP-PPase</shortName>
    </alternativeName>
</protein>
<dbReference type="GO" id="GO:0004789">
    <property type="term" value="F:thiamine-phosphate diphosphorylase activity"/>
    <property type="evidence" value="ECO:0007669"/>
    <property type="project" value="UniProtKB-UniRule"/>
</dbReference>
<name>A0A939DPI1_9ALTE</name>
<dbReference type="Gene3D" id="3.20.20.70">
    <property type="entry name" value="Aldolase class I"/>
    <property type="match status" value="1"/>
</dbReference>
<dbReference type="InterPro" id="IPR013749">
    <property type="entry name" value="PM/HMP-P_kinase-1"/>
</dbReference>
<evidence type="ECO:0000256" key="3">
    <source>
        <dbReference type="ARBA" id="ARBA00022723"/>
    </source>
</evidence>
<dbReference type="InterPro" id="IPR029056">
    <property type="entry name" value="Ribokinase-like"/>
</dbReference>
<evidence type="ECO:0000313" key="16">
    <source>
        <dbReference type="EMBL" id="MBN7826298.1"/>
    </source>
</evidence>
<dbReference type="NCBIfam" id="NF002904">
    <property type="entry name" value="PRK03512.1"/>
    <property type="match status" value="1"/>
</dbReference>
<feature type="binding site" evidence="13">
    <location>
        <begin position="321"/>
        <end position="325"/>
    </location>
    <ligand>
        <name>4-amino-2-methyl-5-(diphosphooxymethyl)pyrimidine</name>
        <dbReference type="ChEBI" id="CHEBI:57841"/>
    </ligand>
</feature>
<dbReference type="Pfam" id="PF08543">
    <property type="entry name" value="Phos_pyr_kin"/>
    <property type="match status" value="1"/>
</dbReference>
<dbReference type="NCBIfam" id="TIGR00693">
    <property type="entry name" value="thiE"/>
    <property type="match status" value="1"/>
</dbReference>
<dbReference type="InterPro" id="IPR022998">
    <property type="entry name" value="ThiamineP_synth_TenI"/>
</dbReference>
<dbReference type="Pfam" id="PF02581">
    <property type="entry name" value="TMP-TENI"/>
    <property type="match status" value="1"/>
</dbReference>
<comment type="pathway">
    <text evidence="1 13">Cofactor biosynthesis; thiamine diphosphate biosynthesis; thiamine phosphate from 4-amino-2-methyl-5-diphosphomethylpyrimidine and 4-methyl-5-(2-phosphoethyl)-thiazole: step 1/1.</text>
</comment>
<evidence type="ECO:0000256" key="2">
    <source>
        <dbReference type="ARBA" id="ARBA00022679"/>
    </source>
</evidence>
<comment type="function">
    <text evidence="13">Condenses 4-methyl-5-(beta-hydroxyethyl)thiazole monophosphate (THZ-P) and 2-methyl-4-amino-5-hydroxymethyl pyrimidine pyrophosphate (HMP-PP) to form thiamine monophosphate (TMP).</text>
</comment>
<dbReference type="PANTHER" id="PTHR20858">
    <property type="entry name" value="PHOSPHOMETHYLPYRIMIDINE KINASE"/>
    <property type="match status" value="1"/>
</dbReference>
<sequence>MKTPIIWCIGGSDSGGGAGIQADLLAVRGMGGHACSVISAVTAQNSLRVAHIQAVSLESFTAQLNCLAQDLFPQALKIGMLADSLQLHCLAEFIAWLKRVGKPPLVVWDPVLRASSGAALSEIKPGDNDVTALLGQVDILTPNAQELELLTGVSPTSPDALAAAAQKLLQTGCGAVLVKGGHLAWQAETAEDYYFDGQDYRRFGSVRIDTPHSHGSGCTLASAMATALALDYPVEDAICLAKAYVNRGLRQASAVGEGPGPLSHQGWPKDVAYFPAVIPGNWQPPKALQPFAEESELGLYPIVDSADWVERLLPLGVNCIQLRIKKARKTDLEEQIIRAIKLGRDHEARVYINDHWQLAIRHGAHGVHLGQEDLQTADLLAIQQAGLRLGISTHGYAELQLAKSLSPSYLALGHLFATKTKQMPSKPQGLTRLRQYLILAEGVPTVAIGGISVERVPEVLASGIRGIALVSAIRDAANPEATTRTLLNMLEKRHADRA</sequence>
<reference evidence="16" key="1">
    <citation type="submission" date="2021-03" db="EMBL/GenBank/DDBJ databases">
        <title>novel species isolated from a fishpond in China.</title>
        <authorList>
            <person name="Lu H."/>
            <person name="Cai Z."/>
        </authorList>
    </citation>
    <scope>NUCLEOTIDE SEQUENCE</scope>
    <source>
        <strain evidence="16">JCM 30855</strain>
    </source>
</reference>
<dbReference type="InterPro" id="IPR013785">
    <property type="entry name" value="Aldolase_TIM"/>
</dbReference>
<dbReference type="GO" id="GO:0008902">
    <property type="term" value="F:hydroxymethylpyrimidine kinase activity"/>
    <property type="evidence" value="ECO:0007669"/>
    <property type="project" value="TreeGrafter"/>
</dbReference>
<evidence type="ECO:0000259" key="15">
    <source>
        <dbReference type="Pfam" id="PF08543"/>
    </source>
</evidence>
<dbReference type="EC" id="2.5.1.3" evidence="13"/>
<dbReference type="HAMAP" id="MF_00097">
    <property type="entry name" value="TMP_synthase"/>
    <property type="match status" value="1"/>
</dbReference>
<comment type="similarity">
    <text evidence="13">Belongs to the thiamine-phosphate synthase family.</text>
</comment>
<comment type="catalytic activity">
    <reaction evidence="10 13">
        <text>4-methyl-5-(2-phosphooxyethyl)-thiazole + 4-amino-2-methyl-5-(diphosphooxymethyl)pyrimidine + H(+) = thiamine phosphate + diphosphate</text>
        <dbReference type="Rhea" id="RHEA:22328"/>
        <dbReference type="ChEBI" id="CHEBI:15378"/>
        <dbReference type="ChEBI" id="CHEBI:33019"/>
        <dbReference type="ChEBI" id="CHEBI:37575"/>
        <dbReference type="ChEBI" id="CHEBI:57841"/>
        <dbReference type="ChEBI" id="CHEBI:58296"/>
        <dbReference type="EC" id="2.5.1.3"/>
    </reaction>
</comment>
<dbReference type="SUPFAM" id="SSF51391">
    <property type="entry name" value="Thiamin phosphate synthase"/>
    <property type="match status" value="1"/>
</dbReference>
<dbReference type="CDD" id="cd00564">
    <property type="entry name" value="TMP_TenI"/>
    <property type="match status" value="1"/>
</dbReference>
<dbReference type="PANTHER" id="PTHR20858:SF17">
    <property type="entry name" value="HYDROXYMETHYLPYRIMIDINE_PHOSPHOMETHYLPYRIMIDINE KINASE THI20-RELATED"/>
    <property type="match status" value="1"/>
</dbReference>
<keyword evidence="9" id="KW-0511">Multifunctional enzyme</keyword>
<accession>A0A939DPI1</accession>
<evidence type="ECO:0000256" key="12">
    <source>
        <dbReference type="ARBA" id="ARBA00047883"/>
    </source>
</evidence>
<proteinExistence type="inferred from homology"/>
<dbReference type="GO" id="GO:0000287">
    <property type="term" value="F:magnesium ion binding"/>
    <property type="evidence" value="ECO:0007669"/>
    <property type="project" value="UniProtKB-UniRule"/>
</dbReference>
<feature type="domain" description="Pyridoxamine kinase/Phosphomethylpyrimidine kinase" evidence="15">
    <location>
        <begin position="13"/>
        <end position="262"/>
    </location>
</feature>
<dbReference type="GO" id="GO:0009228">
    <property type="term" value="P:thiamine biosynthetic process"/>
    <property type="evidence" value="ECO:0007669"/>
    <property type="project" value="UniProtKB-KW"/>
</dbReference>
<feature type="domain" description="Thiamine phosphate synthase/TenI" evidence="14">
    <location>
        <begin position="305"/>
        <end position="473"/>
    </location>
</feature>
<evidence type="ECO:0000256" key="13">
    <source>
        <dbReference type="HAMAP-Rule" id="MF_00097"/>
    </source>
</evidence>
<keyword evidence="3 13" id="KW-0479">Metal-binding</keyword>
<dbReference type="FunFam" id="3.20.20.70:FF:000064">
    <property type="entry name" value="Thiamine-phosphate synthase"/>
    <property type="match status" value="1"/>
</dbReference>
<evidence type="ECO:0000256" key="5">
    <source>
        <dbReference type="ARBA" id="ARBA00022777"/>
    </source>
</evidence>
<evidence type="ECO:0000256" key="9">
    <source>
        <dbReference type="ARBA" id="ARBA00023268"/>
    </source>
</evidence>
<dbReference type="InterPro" id="IPR036206">
    <property type="entry name" value="ThiamineP_synth_sf"/>
</dbReference>
<dbReference type="InterPro" id="IPR004399">
    <property type="entry name" value="HMP/HMP-P_kinase_dom"/>
</dbReference>
<comment type="cofactor">
    <cofactor evidence="13">
        <name>Mg(2+)</name>
        <dbReference type="ChEBI" id="CHEBI:18420"/>
    </cofactor>
    <text evidence="13">Binds 1 Mg(2+) ion per subunit.</text>
</comment>
<keyword evidence="8 13" id="KW-0784">Thiamine biosynthesis</keyword>